<gene>
    <name evidence="1" type="ORF">PACLA_8A040559</name>
</gene>
<dbReference type="EMBL" id="CACRXK020006617">
    <property type="protein sequence ID" value="CAB4009923.1"/>
    <property type="molecule type" value="Genomic_DNA"/>
</dbReference>
<comment type="caution">
    <text evidence="1">The sequence shown here is derived from an EMBL/GenBank/DDBJ whole genome shotgun (WGS) entry which is preliminary data.</text>
</comment>
<evidence type="ECO:0000313" key="2">
    <source>
        <dbReference type="Proteomes" id="UP001152795"/>
    </source>
</evidence>
<reference evidence="1" key="1">
    <citation type="submission" date="2020-04" db="EMBL/GenBank/DDBJ databases">
        <authorList>
            <person name="Alioto T."/>
            <person name="Alioto T."/>
            <person name="Gomez Garrido J."/>
        </authorList>
    </citation>
    <scope>NUCLEOTIDE SEQUENCE</scope>
    <source>
        <strain evidence="1">A484AB</strain>
    </source>
</reference>
<dbReference type="Proteomes" id="UP001152795">
    <property type="component" value="Unassembled WGS sequence"/>
</dbReference>
<organism evidence="1 2">
    <name type="scientific">Paramuricea clavata</name>
    <name type="common">Red gorgonian</name>
    <name type="synonym">Violescent sea-whip</name>
    <dbReference type="NCBI Taxonomy" id="317549"/>
    <lineage>
        <taxon>Eukaryota</taxon>
        <taxon>Metazoa</taxon>
        <taxon>Cnidaria</taxon>
        <taxon>Anthozoa</taxon>
        <taxon>Octocorallia</taxon>
        <taxon>Malacalcyonacea</taxon>
        <taxon>Plexauridae</taxon>
        <taxon>Paramuricea</taxon>
    </lineage>
</organism>
<evidence type="ECO:0000313" key="1">
    <source>
        <dbReference type="EMBL" id="CAB4009923.1"/>
    </source>
</evidence>
<accession>A0A6S7I0D3</accession>
<keyword evidence="2" id="KW-1185">Reference proteome</keyword>
<proteinExistence type="predicted"/>
<name>A0A6S7I0D3_PARCT</name>
<sequence length="113" mass="13411">MMKTKDHLTHLQLLQLPMMKMTKYPQSVKINLLEKENPLTNAMKEHNTYMQESDKKMLAEMKEQAEKDRELRKEELGAFKDSMALLASARKSWVPSRIPWHFLQVPLQEEQNQ</sequence>
<dbReference type="AlphaFoldDB" id="A0A6S7I0D3"/>
<protein>
    <submittedName>
        <fullName evidence="1">Uncharacterized protein</fullName>
    </submittedName>
</protein>